<gene>
    <name evidence="6" type="ORF">DI556_02655</name>
</gene>
<keyword evidence="2" id="KW-0805">Transcription regulation</keyword>
<dbReference type="PANTHER" id="PTHR30126:SF91">
    <property type="entry name" value="LYSR FAMILY TRANSCRIPTIONAL REGULATOR"/>
    <property type="match status" value="1"/>
</dbReference>
<dbReference type="SUPFAM" id="SSF53850">
    <property type="entry name" value="Periplasmic binding protein-like II"/>
    <property type="match status" value="1"/>
</dbReference>
<dbReference type="CDD" id="cd05466">
    <property type="entry name" value="PBP2_LTTR_substrate"/>
    <property type="match status" value="1"/>
</dbReference>
<evidence type="ECO:0000259" key="5">
    <source>
        <dbReference type="PROSITE" id="PS50931"/>
    </source>
</evidence>
<feature type="domain" description="HTH lysR-type" evidence="5">
    <location>
        <begin position="1"/>
        <end position="60"/>
    </location>
</feature>
<evidence type="ECO:0000256" key="3">
    <source>
        <dbReference type="ARBA" id="ARBA00023125"/>
    </source>
</evidence>
<dbReference type="SUPFAM" id="SSF46785">
    <property type="entry name" value="Winged helix' DNA-binding domain"/>
    <property type="match status" value="1"/>
</dbReference>
<dbReference type="Gene3D" id="1.10.10.10">
    <property type="entry name" value="Winged helix-like DNA-binding domain superfamily/Winged helix DNA-binding domain"/>
    <property type="match status" value="1"/>
</dbReference>
<evidence type="ECO:0000313" key="7">
    <source>
        <dbReference type="Proteomes" id="UP000249185"/>
    </source>
</evidence>
<sequence>MPFSGDALRIFLAVLDRGSFSAAARSLGRVPSAVSMSIAHLEAELDLQLFDRAGREPRPTAAARALEPRARRAAAALSELGAQALALHAGLEERLTLGVSSELLSAGWTAPLATLAREFPALEVEVVSGTQGDLVRRLHEGGIDFALVFERPVLEEREAFQEFGSEIFVAVAAPDHALAAGPERPRMEDLIDTRQIAIASRGAADPRVLLSRDVWHTDSHLAALGLVRAGLGWSFLPRALIKPLVEAGTVVEIEFDNISNELSLYVDLVWLRDRPRGLGARRYVELIRAARRG</sequence>
<dbReference type="Gene3D" id="3.40.190.290">
    <property type="match status" value="1"/>
</dbReference>
<dbReference type="InterPro" id="IPR000847">
    <property type="entry name" value="LysR_HTH_N"/>
</dbReference>
<comment type="similarity">
    <text evidence="1">Belongs to the LysR transcriptional regulatory family.</text>
</comment>
<dbReference type="EMBL" id="QFPW01000001">
    <property type="protein sequence ID" value="PZQ52568.1"/>
    <property type="molecule type" value="Genomic_DNA"/>
</dbReference>
<proteinExistence type="inferred from homology"/>
<name>A0A2W5NJ82_RHOSU</name>
<evidence type="ECO:0000256" key="2">
    <source>
        <dbReference type="ARBA" id="ARBA00023015"/>
    </source>
</evidence>
<evidence type="ECO:0000256" key="1">
    <source>
        <dbReference type="ARBA" id="ARBA00009437"/>
    </source>
</evidence>
<dbReference type="Proteomes" id="UP000249185">
    <property type="component" value="Unassembled WGS sequence"/>
</dbReference>
<dbReference type="GO" id="GO:0000976">
    <property type="term" value="F:transcription cis-regulatory region binding"/>
    <property type="evidence" value="ECO:0007669"/>
    <property type="project" value="TreeGrafter"/>
</dbReference>
<dbReference type="InterPro" id="IPR036388">
    <property type="entry name" value="WH-like_DNA-bd_sf"/>
</dbReference>
<reference evidence="6 7" key="1">
    <citation type="submission" date="2017-08" db="EMBL/GenBank/DDBJ databases">
        <title>Infants hospitalized years apart are colonized by the same room-sourced microbial strains.</title>
        <authorList>
            <person name="Brooks B."/>
            <person name="Olm M.R."/>
            <person name="Firek B.A."/>
            <person name="Baker R."/>
            <person name="Thomas B.C."/>
            <person name="Morowitz M.J."/>
            <person name="Banfield J.F."/>
        </authorList>
    </citation>
    <scope>NUCLEOTIDE SEQUENCE [LARGE SCALE GENOMIC DNA]</scope>
    <source>
        <strain evidence="6">S2_005_002_R2_34</strain>
    </source>
</reference>
<keyword evidence="4" id="KW-0804">Transcription</keyword>
<protein>
    <submittedName>
        <fullName evidence="6">LysR family transcriptional regulator</fullName>
    </submittedName>
</protein>
<dbReference type="GO" id="GO:0003700">
    <property type="term" value="F:DNA-binding transcription factor activity"/>
    <property type="evidence" value="ECO:0007669"/>
    <property type="project" value="InterPro"/>
</dbReference>
<dbReference type="AlphaFoldDB" id="A0A2W5NJ82"/>
<dbReference type="PROSITE" id="PS50931">
    <property type="entry name" value="HTH_LYSR"/>
    <property type="match status" value="1"/>
</dbReference>
<evidence type="ECO:0000313" key="6">
    <source>
        <dbReference type="EMBL" id="PZQ52568.1"/>
    </source>
</evidence>
<dbReference type="InterPro" id="IPR036390">
    <property type="entry name" value="WH_DNA-bd_sf"/>
</dbReference>
<keyword evidence="3" id="KW-0238">DNA-binding</keyword>
<organism evidence="6 7">
    <name type="scientific">Rhodovulum sulfidophilum</name>
    <name type="common">Rhodobacter sulfidophilus</name>
    <dbReference type="NCBI Taxonomy" id="35806"/>
    <lineage>
        <taxon>Bacteria</taxon>
        <taxon>Pseudomonadati</taxon>
        <taxon>Pseudomonadota</taxon>
        <taxon>Alphaproteobacteria</taxon>
        <taxon>Rhodobacterales</taxon>
        <taxon>Paracoccaceae</taxon>
        <taxon>Rhodovulum</taxon>
    </lineage>
</organism>
<comment type="caution">
    <text evidence="6">The sequence shown here is derived from an EMBL/GenBank/DDBJ whole genome shotgun (WGS) entry which is preliminary data.</text>
</comment>
<dbReference type="Pfam" id="PF00126">
    <property type="entry name" value="HTH_1"/>
    <property type="match status" value="1"/>
</dbReference>
<dbReference type="Pfam" id="PF03466">
    <property type="entry name" value="LysR_substrate"/>
    <property type="match status" value="1"/>
</dbReference>
<evidence type="ECO:0000256" key="4">
    <source>
        <dbReference type="ARBA" id="ARBA00023163"/>
    </source>
</evidence>
<accession>A0A2W5NJ82</accession>
<dbReference type="PANTHER" id="PTHR30126">
    <property type="entry name" value="HTH-TYPE TRANSCRIPTIONAL REGULATOR"/>
    <property type="match status" value="1"/>
</dbReference>
<dbReference type="InterPro" id="IPR005119">
    <property type="entry name" value="LysR_subst-bd"/>
</dbReference>